<feature type="transmembrane region" description="Helical" evidence="1">
    <location>
        <begin position="12"/>
        <end position="33"/>
    </location>
</feature>
<keyword evidence="3" id="KW-1185">Reference proteome</keyword>
<comment type="caution">
    <text evidence="2">The sequence shown here is derived from an EMBL/GenBank/DDBJ whole genome shotgun (WGS) entry which is preliminary data.</text>
</comment>
<gene>
    <name evidence="2" type="ORF">E1295_39680</name>
</gene>
<organism evidence="2 3">
    <name type="scientific">Nonomuraea mesophila</name>
    <dbReference type="NCBI Taxonomy" id="2530382"/>
    <lineage>
        <taxon>Bacteria</taxon>
        <taxon>Bacillati</taxon>
        <taxon>Actinomycetota</taxon>
        <taxon>Actinomycetes</taxon>
        <taxon>Streptosporangiales</taxon>
        <taxon>Streptosporangiaceae</taxon>
        <taxon>Nonomuraea</taxon>
    </lineage>
</organism>
<dbReference type="Proteomes" id="UP000295136">
    <property type="component" value="Unassembled WGS sequence"/>
</dbReference>
<evidence type="ECO:0000313" key="3">
    <source>
        <dbReference type="Proteomes" id="UP000295136"/>
    </source>
</evidence>
<dbReference type="RefSeq" id="WP_132639062.1">
    <property type="nucleotide sequence ID" value="NZ_SMLD01000173.1"/>
</dbReference>
<feature type="transmembrane region" description="Helical" evidence="1">
    <location>
        <begin position="83"/>
        <end position="104"/>
    </location>
</feature>
<dbReference type="EMBL" id="SMLD01000173">
    <property type="protein sequence ID" value="TDE32404.1"/>
    <property type="molecule type" value="Genomic_DNA"/>
</dbReference>
<evidence type="ECO:0000256" key="1">
    <source>
        <dbReference type="SAM" id="Phobius"/>
    </source>
</evidence>
<proteinExistence type="predicted"/>
<dbReference type="AlphaFoldDB" id="A0A4R5EDZ2"/>
<evidence type="ECO:0008006" key="4">
    <source>
        <dbReference type="Google" id="ProtNLM"/>
    </source>
</evidence>
<keyword evidence="1" id="KW-0472">Membrane</keyword>
<reference evidence="2 3" key="1">
    <citation type="submission" date="2019-03" db="EMBL/GenBank/DDBJ databases">
        <title>Draft genome sequences of novel Actinobacteria.</title>
        <authorList>
            <person name="Sahin N."/>
            <person name="Ay H."/>
            <person name="Saygin H."/>
        </authorList>
    </citation>
    <scope>NUCLEOTIDE SEQUENCE [LARGE SCALE GENOMIC DNA]</scope>
    <source>
        <strain evidence="2 3">6K102</strain>
    </source>
</reference>
<evidence type="ECO:0000313" key="2">
    <source>
        <dbReference type="EMBL" id="TDE32404.1"/>
    </source>
</evidence>
<protein>
    <recommendedName>
        <fullName evidence="4">DUF2269 family protein</fullName>
    </recommendedName>
</protein>
<name>A0A4R5EDZ2_9ACTN</name>
<feature type="transmembrane region" description="Helical" evidence="1">
    <location>
        <begin position="124"/>
        <end position="147"/>
    </location>
</feature>
<keyword evidence="1" id="KW-1133">Transmembrane helix</keyword>
<sequence>MRPPIRRTVLTVHIIASVALLGEVWGLVVLNSAAALTNDPALAHAAYRLMPNLVFAGGIPLSLTALATGITLGLGSHWGLFRYYWVTVKLGLLVAVICIGMFLFDPEGMAATTQGGAVAAASVQWSQTAVVGAQCVMLVAATVLSVFKPRWRLRPAGAPHRQVYRDPQP</sequence>
<accession>A0A4R5EDZ2</accession>
<keyword evidence="1" id="KW-0812">Transmembrane</keyword>
<feature type="transmembrane region" description="Helical" evidence="1">
    <location>
        <begin position="53"/>
        <end position="74"/>
    </location>
</feature>